<dbReference type="InterPro" id="IPR027417">
    <property type="entry name" value="P-loop_NTPase"/>
</dbReference>
<feature type="domain" description="SWIM-type" evidence="4">
    <location>
        <begin position="63"/>
        <end position="103"/>
    </location>
</feature>
<dbReference type="Pfam" id="PF00271">
    <property type="entry name" value="Helicase_C"/>
    <property type="match status" value="1"/>
</dbReference>
<keyword evidence="2" id="KW-0862">Zinc</keyword>
<dbReference type="PROSITE" id="PS50966">
    <property type="entry name" value="ZF_SWIM"/>
    <property type="match status" value="1"/>
</dbReference>
<dbReference type="Gene3D" id="3.40.50.10810">
    <property type="entry name" value="Tandem AAA-ATPase domain"/>
    <property type="match status" value="1"/>
</dbReference>
<feature type="region of interest" description="Disordered" evidence="3">
    <location>
        <begin position="130"/>
        <end position="155"/>
    </location>
</feature>
<feature type="domain" description="Helicase ATP-binding" evidence="5">
    <location>
        <begin position="704"/>
        <end position="877"/>
    </location>
</feature>
<evidence type="ECO:0000256" key="2">
    <source>
        <dbReference type="PROSITE-ProRule" id="PRU00325"/>
    </source>
</evidence>
<evidence type="ECO:0000259" key="6">
    <source>
        <dbReference type="PROSITE" id="PS51194"/>
    </source>
</evidence>
<dbReference type="InterPro" id="IPR007527">
    <property type="entry name" value="Znf_SWIM"/>
</dbReference>
<dbReference type="Pfam" id="PF00176">
    <property type="entry name" value="SNF2-rel_dom"/>
    <property type="match status" value="1"/>
</dbReference>
<evidence type="ECO:0000256" key="3">
    <source>
        <dbReference type="SAM" id="MobiDB-lite"/>
    </source>
</evidence>
<evidence type="ECO:0000259" key="4">
    <source>
        <dbReference type="PROSITE" id="PS50966"/>
    </source>
</evidence>
<dbReference type="SUPFAM" id="SSF52540">
    <property type="entry name" value="P-loop containing nucleoside triphosphate hydrolases"/>
    <property type="match status" value="2"/>
</dbReference>
<dbReference type="InterPro" id="IPR014001">
    <property type="entry name" value="Helicase_ATP-bd"/>
</dbReference>
<keyword evidence="2" id="KW-0479">Metal-binding</keyword>
<keyword evidence="7" id="KW-0067">ATP-binding</keyword>
<organism evidence="7 8">
    <name type="scientific">Citricoccus muralis</name>
    <dbReference type="NCBI Taxonomy" id="169134"/>
    <lineage>
        <taxon>Bacteria</taxon>
        <taxon>Bacillati</taxon>
        <taxon>Actinomycetota</taxon>
        <taxon>Actinomycetes</taxon>
        <taxon>Micrococcales</taxon>
        <taxon>Micrococcaceae</taxon>
        <taxon>Citricoccus</taxon>
    </lineage>
</organism>
<dbReference type="GO" id="GO:0004386">
    <property type="term" value="F:helicase activity"/>
    <property type="evidence" value="ECO:0007669"/>
    <property type="project" value="UniProtKB-KW"/>
</dbReference>
<reference evidence="7 8" key="1">
    <citation type="submission" date="2023-04" db="EMBL/GenBank/DDBJ databases">
        <title>Funneling lignin-derived compounds into biodiesel using alkali-halophilic Citricoccus sp. P2.</title>
        <authorList>
            <person name="Luo C.-B."/>
        </authorList>
    </citation>
    <scope>NUCLEOTIDE SEQUENCE [LARGE SCALE GENOMIC DNA]</scope>
    <source>
        <strain evidence="7 8">P2</strain>
    </source>
</reference>
<keyword evidence="7" id="KW-0347">Helicase</keyword>
<evidence type="ECO:0000313" key="8">
    <source>
        <dbReference type="Proteomes" id="UP001219037"/>
    </source>
</evidence>
<dbReference type="CDD" id="cd18793">
    <property type="entry name" value="SF2_C_SNF"/>
    <property type="match status" value="1"/>
</dbReference>
<dbReference type="SMART" id="SM00487">
    <property type="entry name" value="DEXDc"/>
    <property type="match status" value="1"/>
</dbReference>
<accession>A0ABY8H532</accession>
<dbReference type="EMBL" id="CP121252">
    <property type="protein sequence ID" value="WFP16250.1"/>
    <property type="molecule type" value="Genomic_DNA"/>
</dbReference>
<sequence length="1196" mass="131953">MEVPGLTPTYPRVRPEAVEACFGPTMTARGRAYWQEDRIRTVHWDEATQKLTGSVFGSGESIYRATVLLLRSGPDAWEPDRSGCTCPVGDDCKHGAALVFRADELARDRAEDPFAVLRALEEQSGLIQRASSLGGGSGGQRGQTAGAPAPEPPSWQRTLGALVPPGTVGSAGAGQERAARKPVFDQLALGLDVHVATSERHRLYGGIQWTSLGHEYLGSTARWTVQVRPLKRSARGNWVKTGLTWQTFSRQRPPHTLNPDPVQYELLHRLQHLYHATVASPARSEWLNLATLDHPEAWRLLGALQEAGAPLVGLGRIGEITLTDPAELVLDVRRTDPDTDADPAALALQLRARTAGSDLLDDARPVGSRAVVVARPHPDGSTGKDSILVQLSPLDTPVPTGLRGLLAGGEPLQVPAEETPEFFDDFYPGLAASLDVVSSDDTVEFPEIPPPELRLSASYTLADPDDDWAQDTLELSWSWHYRGLDDVEEHQRTVLAAVREIWPGAFTQPEQTLAGPAAARFSEHALDQLRDLDHVHVSIIGTRPDYRELTGAPDIGITAVASGTSNDWFDLGFQIRLDGRSVPFAHIFKALVKGENEVLLPDKTYLSLGHPGFDRLRELIDEAGQLEEWDPENQGVHRSNTVMLQDLEELADEWTPDAMVEEWMDTITRLASLDPNDHPDPAQVPDTLNATLRPYQLDGFQWLATLHDLGLGGILADDMGLGKTLQTLALIAHARETTHDVEQGTRAPFLVVAPSSVVSVWAQEAATFTPELRVVTLSATAAKRKKSVEDIDAELAEADLVLTSYAIARLDEKILAARTWGGLVLDEAQFVKNRTTRTFRSVKALAERSRFRLAITGTPMENTLGDLWSLAALTAPGLFPQFRLFREHFINPIEAGQRLATDPSLNPEDDPEGARTAQRAESRLAHLRDRLAPFMLRRTKEDVAPDLPEKQEQTVLVPLQSAHRRLYDTVLQRERAKVMRLLNEEDLDTHRMIVFRSLTLLRMLALDPQIVDQDYTEPSSKLEDLMERLTEIHDAEEHHQVIVFSQFTSFLHRVAKRLDDAEISYAYLDGATRGRAAAVAEFREGGATVFLISLKAGGFGLTLTEADYVFLMDPWWNPAVENQAVDRAHRIGQTKNVMVYRMVAAGTIEEKVLELQYRKAVLFDAVTEGAPGGAVSSGFTAADFRALFSQPRSLEE</sequence>
<keyword evidence="8" id="KW-1185">Reference proteome</keyword>
<feature type="region of interest" description="Disordered" evidence="3">
    <location>
        <begin position="898"/>
        <end position="919"/>
    </location>
</feature>
<dbReference type="Proteomes" id="UP001219037">
    <property type="component" value="Chromosome"/>
</dbReference>
<dbReference type="InterPro" id="IPR038718">
    <property type="entry name" value="SNF2-like_sf"/>
</dbReference>
<evidence type="ECO:0000259" key="5">
    <source>
        <dbReference type="PROSITE" id="PS51192"/>
    </source>
</evidence>
<dbReference type="PANTHER" id="PTHR10799">
    <property type="entry name" value="SNF2/RAD54 HELICASE FAMILY"/>
    <property type="match status" value="1"/>
</dbReference>
<dbReference type="RefSeq" id="WP_278157403.1">
    <property type="nucleotide sequence ID" value="NZ_CP121252.1"/>
</dbReference>
<evidence type="ECO:0000313" key="7">
    <source>
        <dbReference type="EMBL" id="WFP16250.1"/>
    </source>
</evidence>
<protein>
    <submittedName>
        <fullName evidence="7">DEAD/DEAH box helicase</fullName>
    </submittedName>
</protein>
<keyword evidence="1" id="KW-0378">Hydrolase</keyword>
<dbReference type="PROSITE" id="PS51194">
    <property type="entry name" value="HELICASE_CTER"/>
    <property type="match status" value="1"/>
</dbReference>
<evidence type="ECO:0000256" key="1">
    <source>
        <dbReference type="ARBA" id="ARBA00022801"/>
    </source>
</evidence>
<dbReference type="SMART" id="SM00490">
    <property type="entry name" value="HELICc"/>
    <property type="match status" value="1"/>
</dbReference>
<dbReference type="InterPro" id="IPR049730">
    <property type="entry name" value="SNF2/RAD54-like_C"/>
</dbReference>
<dbReference type="InterPro" id="IPR001650">
    <property type="entry name" value="Helicase_C-like"/>
</dbReference>
<dbReference type="PROSITE" id="PS51192">
    <property type="entry name" value="HELICASE_ATP_BIND_1"/>
    <property type="match status" value="1"/>
</dbReference>
<feature type="domain" description="Helicase C-terminal" evidence="6">
    <location>
        <begin position="1021"/>
        <end position="1183"/>
    </location>
</feature>
<gene>
    <name evidence="7" type="ORF">P8192_12805</name>
</gene>
<keyword evidence="2" id="KW-0863">Zinc-finger</keyword>
<name>A0ABY8H532_9MICC</name>
<dbReference type="InterPro" id="IPR000330">
    <property type="entry name" value="SNF2_N"/>
</dbReference>
<dbReference type="Gene3D" id="3.40.50.300">
    <property type="entry name" value="P-loop containing nucleotide triphosphate hydrolases"/>
    <property type="match status" value="1"/>
</dbReference>
<proteinExistence type="predicted"/>
<keyword evidence="7" id="KW-0547">Nucleotide-binding</keyword>